<dbReference type="InterPro" id="IPR036390">
    <property type="entry name" value="WH_DNA-bd_sf"/>
</dbReference>
<dbReference type="Gene3D" id="3.30.1490.190">
    <property type="match status" value="1"/>
</dbReference>
<feature type="region of interest" description="Disordered" evidence="9">
    <location>
        <begin position="1"/>
        <end position="37"/>
    </location>
</feature>
<dbReference type="GO" id="GO:0045892">
    <property type="term" value="P:negative regulation of DNA-templated transcription"/>
    <property type="evidence" value="ECO:0007669"/>
    <property type="project" value="TreeGrafter"/>
</dbReference>
<dbReference type="InterPro" id="IPR036388">
    <property type="entry name" value="WH-like_DNA-bd_sf"/>
</dbReference>
<comment type="cofactor">
    <cofactor evidence="7">
        <name>Zn(2+)</name>
        <dbReference type="ChEBI" id="CHEBI:29105"/>
    </cofactor>
    <text evidence="7">Binds 1 zinc ion per subunit.</text>
</comment>
<dbReference type="GO" id="GO:1900376">
    <property type="term" value="P:regulation of secondary metabolite biosynthetic process"/>
    <property type="evidence" value="ECO:0007669"/>
    <property type="project" value="TreeGrafter"/>
</dbReference>
<sequence length="165" mass="17604">MRQKLEGAPAAPKGKPASKAATGPARRGRPPRAGLSHWQQRVLDLVRASAEPASAYDILREMKGDGITAPPVVYRALKGLLDRGLVHRIESLNAYVACGGPDHHHTHPAQFAICRDCGRVEEITDPAVDGLIEAWTGRIGFVADSRTIEILGRCRDCAANAVAAG</sequence>
<dbReference type="AlphaFoldDB" id="A0A211ZL59"/>
<evidence type="ECO:0000313" key="11">
    <source>
        <dbReference type="Proteomes" id="UP000196655"/>
    </source>
</evidence>
<evidence type="ECO:0000313" key="10">
    <source>
        <dbReference type="EMBL" id="OWJ65906.1"/>
    </source>
</evidence>
<dbReference type="STRING" id="1122125.GCA_000423185_06088"/>
<gene>
    <name evidence="8" type="primary">fur</name>
    <name evidence="10" type="ORF">BWR60_16905</name>
</gene>
<organism evidence="10 11">
    <name type="scientific">Inquilinus limosus</name>
    <dbReference type="NCBI Taxonomy" id="171674"/>
    <lineage>
        <taxon>Bacteria</taxon>
        <taxon>Pseudomonadati</taxon>
        <taxon>Pseudomonadota</taxon>
        <taxon>Alphaproteobacteria</taxon>
        <taxon>Rhodospirillales</taxon>
        <taxon>Rhodospirillaceae</taxon>
        <taxon>Inquilinus</taxon>
    </lineage>
</organism>
<feature type="compositionally biased region" description="Low complexity" evidence="9">
    <location>
        <begin position="7"/>
        <end position="25"/>
    </location>
</feature>
<keyword evidence="8" id="KW-0408">Iron</keyword>
<name>A0A211ZL59_9PROT</name>
<comment type="similarity">
    <text evidence="1 8">Belongs to the Fur family.</text>
</comment>
<keyword evidence="8" id="KW-0963">Cytoplasm</keyword>
<dbReference type="SUPFAM" id="SSF46785">
    <property type="entry name" value="Winged helix' DNA-binding domain"/>
    <property type="match status" value="1"/>
</dbReference>
<keyword evidence="6 8" id="KW-0804">Transcription</keyword>
<evidence type="ECO:0000256" key="6">
    <source>
        <dbReference type="ARBA" id="ARBA00023163"/>
    </source>
</evidence>
<keyword evidence="4 8" id="KW-0805">Transcription regulation</keyword>
<feature type="binding site" evidence="7">
    <location>
        <position position="117"/>
    </location>
    <ligand>
        <name>Zn(2+)</name>
        <dbReference type="ChEBI" id="CHEBI:29105"/>
    </ligand>
</feature>
<dbReference type="Pfam" id="PF01475">
    <property type="entry name" value="FUR"/>
    <property type="match status" value="1"/>
</dbReference>
<dbReference type="PANTHER" id="PTHR33202">
    <property type="entry name" value="ZINC UPTAKE REGULATION PROTEIN"/>
    <property type="match status" value="1"/>
</dbReference>
<evidence type="ECO:0000256" key="1">
    <source>
        <dbReference type="ARBA" id="ARBA00007957"/>
    </source>
</evidence>
<dbReference type="CDD" id="cd07153">
    <property type="entry name" value="Fur_like"/>
    <property type="match status" value="1"/>
</dbReference>
<comment type="caution">
    <text evidence="10">The sequence shown here is derived from an EMBL/GenBank/DDBJ whole genome shotgun (WGS) entry which is preliminary data.</text>
</comment>
<feature type="binding site" evidence="7">
    <location>
        <position position="154"/>
    </location>
    <ligand>
        <name>Zn(2+)</name>
        <dbReference type="ChEBI" id="CHEBI:29105"/>
    </ligand>
</feature>
<keyword evidence="11" id="KW-1185">Reference proteome</keyword>
<evidence type="ECO:0000256" key="8">
    <source>
        <dbReference type="RuleBase" id="RU364037"/>
    </source>
</evidence>
<feature type="binding site" evidence="7">
    <location>
        <position position="157"/>
    </location>
    <ligand>
        <name>Zn(2+)</name>
        <dbReference type="ChEBI" id="CHEBI:29105"/>
    </ligand>
</feature>
<accession>A0A211ZL59</accession>
<dbReference type="GO" id="GO:0005829">
    <property type="term" value="C:cytosol"/>
    <property type="evidence" value="ECO:0007669"/>
    <property type="project" value="TreeGrafter"/>
</dbReference>
<dbReference type="PANTHER" id="PTHR33202:SF6">
    <property type="entry name" value="ZINC UPTAKE REGULATION PROTEIN"/>
    <property type="match status" value="1"/>
</dbReference>
<proteinExistence type="inferred from homology"/>
<dbReference type="Proteomes" id="UP000196655">
    <property type="component" value="Unassembled WGS sequence"/>
</dbReference>
<evidence type="ECO:0000256" key="2">
    <source>
        <dbReference type="ARBA" id="ARBA00022491"/>
    </source>
</evidence>
<dbReference type="EMBL" id="NHON01000030">
    <property type="protein sequence ID" value="OWJ65906.1"/>
    <property type="molecule type" value="Genomic_DNA"/>
</dbReference>
<keyword evidence="5 8" id="KW-0238">DNA-binding</keyword>
<keyword evidence="7 8" id="KW-0479">Metal-binding</keyword>
<dbReference type="InterPro" id="IPR002481">
    <property type="entry name" value="FUR"/>
</dbReference>
<dbReference type="GO" id="GO:0003700">
    <property type="term" value="F:DNA-binding transcription factor activity"/>
    <property type="evidence" value="ECO:0007669"/>
    <property type="project" value="UniProtKB-UniRule"/>
</dbReference>
<evidence type="ECO:0000256" key="3">
    <source>
        <dbReference type="ARBA" id="ARBA00022833"/>
    </source>
</evidence>
<dbReference type="GO" id="GO:0008270">
    <property type="term" value="F:zinc ion binding"/>
    <property type="evidence" value="ECO:0007669"/>
    <property type="project" value="TreeGrafter"/>
</dbReference>
<protein>
    <recommendedName>
        <fullName evidence="8">Ferric uptake regulation protein</fullName>
    </recommendedName>
</protein>
<dbReference type="OrthoDB" id="9801127at2"/>
<dbReference type="RefSeq" id="WP_088152197.1">
    <property type="nucleotide sequence ID" value="NZ_NHON01000030.1"/>
</dbReference>
<keyword evidence="3 7" id="KW-0862">Zinc</keyword>
<keyword evidence="2 8" id="KW-0678">Repressor</keyword>
<evidence type="ECO:0000256" key="4">
    <source>
        <dbReference type="ARBA" id="ARBA00023015"/>
    </source>
</evidence>
<dbReference type="InterPro" id="IPR043135">
    <property type="entry name" value="Fur_C"/>
</dbReference>
<evidence type="ECO:0000256" key="5">
    <source>
        <dbReference type="ARBA" id="ARBA00023125"/>
    </source>
</evidence>
<evidence type="ECO:0000256" key="7">
    <source>
        <dbReference type="PIRSR" id="PIRSR602481-1"/>
    </source>
</evidence>
<dbReference type="Gene3D" id="1.10.10.10">
    <property type="entry name" value="Winged helix-like DNA-binding domain superfamily/Winged helix DNA-binding domain"/>
    <property type="match status" value="1"/>
</dbReference>
<comment type="subcellular location">
    <subcellularLocation>
        <location evidence="8">Cytoplasm</location>
    </subcellularLocation>
</comment>
<evidence type="ECO:0000256" key="9">
    <source>
        <dbReference type="SAM" id="MobiDB-lite"/>
    </source>
</evidence>
<comment type="subunit">
    <text evidence="8">Homodimer.</text>
</comment>
<reference evidence="11" key="1">
    <citation type="submission" date="2017-05" db="EMBL/GenBank/DDBJ databases">
        <authorList>
            <person name="Macchi M."/>
            <person name="Festa S."/>
            <person name="Coppotelli B.M."/>
            <person name="Morelli I.S."/>
        </authorList>
    </citation>
    <scope>NUCLEOTIDE SEQUENCE [LARGE SCALE GENOMIC DNA]</scope>
    <source>
        <strain evidence="11">I</strain>
    </source>
</reference>
<feature type="binding site" evidence="7">
    <location>
        <position position="114"/>
    </location>
    <ligand>
        <name>Zn(2+)</name>
        <dbReference type="ChEBI" id="CHEBI:29105"/>
    </ligand>
</feature>
<dbReference type="GO" id="GO:0000976">
    <property type="term" value="F:transcription cis-regulatory region binding"/>
    <property type="evidence" value="ECO:0007669"/>
    <property type="project" value="TreeGrafter"/>
</dbReference>